<keyword evidence="1" id="KW-0472">Membrane</keyword>
<evidence type="ECO:0000313" key="2">
    <source>
        <dbReference type="EMBL" id="SNS78565.1"/>
    </source>
</evidence>
<keyword evidence="1" id="KW-1133">Transmembrane helix</keyword>
<dbReference type="Pfam" id="PF06170">
    <property type="entry name" value="DUF983"/>
    <property type="match status" value="1"/>
</dbReference>
<evidence type="ECO:0000313" key="3">
    <source>
        <dbReference type="Proteomes" id="UP000198393"/>
    </source>
</evidence>
<feature type="transmembrane region" description="Helical" evidence="1">
    <location>
        <begin position="53"/>
        <end position="72"/>
    </location>
</feature>
<dbReference type="EMBL" id="FZPD01000002">
    <property type="protein sequence ID" value="SNS78565.1"/>
    <property type="molecule type" value="Genomic_DNA"/>
</dbReference>
<dbReference type="Proteomes" id="UP000198393">
    <property type="component" value="Unassembled WGS sequence"/>
</dbReference>
<reference evidence="2 3" key="1">
    <citation type="submission" date="2017-06" db="EMBL/GenBank/DDBJ databases">
        <authorList>
            <person name="Kim H.J."/>
            <person name="Triplett B.A."/>
        </authorList>
    </citation>
    <scope>NUCLEOTIDE SEQUENCE [LARGE SCALE GENOMIC DNA]</scope>
    <source>
        <strain evidence="2 3">DSM 19307</strain>
    </source>
</reference>
<organism evidence="2 3">
    <name type="scientific">Ekhidna lutea</name>
    <dbReference type="NCBI Taxonomy" id="447679"/>
    <lineage>
        <taxon>Bacteria</taxon>
        <taxon>Pseudomonadati</taxon>
        <taxon>Bacteroidota</taxon>
        <taxon>Cytophagia</taxon>
        <taxon>Cytophagales</taxon>
        <taxon>Reichenbachiellaceae</taxon>
        <taxon>Ekhidna</taxon>
    </lineage>
</organism>
<keyword evidence="3" id="KW-1185">Reference proteome</keyword>
<gene>
    <name evidence="2" type="ORF">SAMN05421640_1231</name>
</gene>
<evidence type="ECO:0008006" key="4">
    <source>
        <dbReference type="Google" id="ProtNLM"/>
    </source>
</evidence>
<protein>
    <recommendedName>
        <fullName evidence="4">DUF983 domain-containing protein</fullName>
    </recommendedName>
</protein>
<keyword evidence="1" id="KW-0812">Transmembrane</keyword>
<accession>A0A239HBM7</accession>
<proteinExistence type="predicted"/>
<sequence>MASMHANCPSCNLKYEKEPGNFYGAMYVSYGISTGIFLVTAFVLYYFFNDPALNVYLISILLVALILFPFNFRYSRVIFLYLIWKS</sequence>
<feature type="transmembrane region" description="Helical" evidence="1">
    <location>
        <begin position="21"/>
        <end position="47"/>
    </location>
</feature>
<dbReference type="AlphaFoldDB" id="A0A239HBM7"/>
<name>A0A239HBM7_EKHLU</name>
<dbReference type="InterPro" id="IPR009325">
    <property type="entry name" value="DUF983"/>
</dbReference>
<evidence type="ECO:0000256" key="1">
    <source>
        <dbReference type="SAM" id="Phobius"/>
    </source>
</evidence>